<keyword evidence="6" id="KW-0539">Nucleus</keyword>
<feature type="region of interest" description="Disordered" evidence="9">
    <location>
        <begin position="59"/>
        <end position="79"/>
    </location>
</feature>
<dbReference type="PANTHER" id="PTHR46543:SF1">
    <property type="entry name" value="ZINC FINGER CCHC DOMAIN-CONTAINING PROTEIN 7"/>
    <property type="match status" value="1"/>
</dbReference>
<keyword evidence="2" id="KW-0479">Metal-binding</keyword>
<feature type="compositionally biased region" description="Low complexity" evidence="9">
    <location>
        <begin position="101"/>
        <end position="115"/>
    </location>
</feature>
<dbReference type="GO" id="GO:0071036">
    <property type="term" value="P:nuclear polyadenylation-dependent snoRNA catabolic process"/>
    <property type="evidence" value="ECO:0007669"/>
    <property type="project" value="TreeGrafter"/>
</dbReference>
<evidence type="ECO:0000256" key="5">
    <source>
        <dbReference type="ARBA" id="ARBA00022833"/>
    </source>
</evidence>
<evidence type="ECO:0000259" key="10">
    <source>
        <dbReference type="SMART" id="SM00343"/>
    </source>
</evidence>
<dbReference type="GO" id="GO:0071038">
    <property type="term" value="P:TRAMP-dependent tRNA surveillance pathway"/>
    <property type="evidence" value="ECO:0007669"/>
    <property type="project" value="TreeGrafter"/>
</dbReference>
<dbReference type="GO" id="GO:0071031">
    <property type="term" value="P:nuclear mRNA surveillance of mRNA 3'-end processing"/>
    <property type="evidence" value="ECO:0007669"/>
    <property type="project" value="TreeGrafter"/>
</dbReference>
<feature type="region of interest" description="Disordered" evidence="9">
    <location>
        <begin position="191"/>
        <end position="211"/>
    </location>
</feature>
<evidence type="ECO:0000256" key="8">
    <source>
        <dbReference type="ARBA" id="ARBA00043023"/>
    </source>
</evidence>
<dbReference type="GO" id="GO:0031499">
    <property type="term" value="C:TRAMP complex"/>
    <property type="evidence" value="ECO:0007669"/>
    <property type="project" value="TreeGrafter"/>
</dbReference>
<evidence type="ECO:0000313" key="13">
    <source>
        <dbReference type="Proteomes" id="UP000499080"/>
    </source>
</evidence>
<keyword evidence="13" id="KW-1185">Reference proteome</keyword>
<name>A0A4Y2PN58_ARAVE</name>
<dbReference type="PANTHER" id="PTHR46543">
    <property type="entry name" value="ZINC FINGER CCHC DOMAIN-CONTAINING PROTEIN 7"/>
    <property type="match status" value="1"/>
</dbReference>
<evidence type="ECO:0000256" key="1">
    <source>
        <dbReference type="ARBA" id="ARBA00004123"/>
    </source>
</evidence>
<feature type="compositionally biased region" description="Polar residues" evidence="9">
    <location>
        <begin position="191"/>
        <end position="200"/>
    </location>
</feature>
<dbReference type="EMBL" id="BGPR01011870">
    <property type="protein sequence ID" value="GBN53375.1"/>
    <property type="molecule type" value="Genomic_DNA"/>
</dbReference>
<dbReference type="InterPro" id="IPR051644">
    <property type="entry name" value="TRAMP_AT-DNA-binding"/>
</dbReference>
<proteinExistence type="predicted"/>
<comment type="caution">
    <text evidence="11">The sequence shown here is derived from an EMBL/GenBank/DDBJ whole genome shotgun (WGS) entry which is preliminary data.</text>
</comment>
<evidence type="ECO:0000256" key="4">
    <source>
        <dbReference type="ARBA" id="ARBA00022771"/>
    </source>
</evidence>
<evidence type="ECO:0000313" key="11">
    <source>
        <dbReference type="EMBL" id="GBN53375.1"/>
    </source>
</evidence>
<feature type="domain" description="CCHC-type" evidence="10">
    <location>
        <begin position="357"/>
        <end position="373"/>
    </location>
</feature>
<feature type="domain" description="CCHC-type" evidence="10">
    <location>
        <begin position="319"/>
        <end position="335"/>
    </location>
</feature>
<dbReference type="GO" id="GO:0071035">
    <property type="term" value="P:nuclear polyadenylation-dependent rRNA catabolic process"/>
    <property type="evidence" value="ECO:0007669"/>
    <property type="project" value="TreeGrafter"/>
</dbReference>
<evidence type="ECO:0000256" key="2">
    <source>
        <dbReference type="ARBA" id="ARBA00022723"/>
    </source>
</evidence>
<dbReference type="SUPFAM" id="SSF57756">
    <property type="entry name" value="Retrovirus zinc finger-like domains"/>
    <property type="match status" value="1"/>
</dbReference>
<dbReference type="SMART" id="SM00343">
    <property type="entry name" value="ZnF_C2HC"/>
    <property type="match status" value="4"/>
</dbReference>
<dbReference type="InterPro" id="IPR036875">
    <property type="entry name" value="Znf_CCHC_sf"/>
</dbReference>
<dbReference type="GO" id="GO:0071039">
    <property type="term" value="P:nuclear polyadenylation-dependent CUT catabolic process"/>
    <property type="evidence" value="ECO:0007669"/>
    <property type="project" value="TreeGrafter"/>
</dbReference>
<gene>
    <name evidence="11" type="ORF">AVEN_266576_1</name>
    <name evidence="12" type="ORF">AVEN_268219_1</name>
</gene>
<organism evidence="11 13">
    <name type="scientific">Araneus ventricosus</name>
    <name type="common">Orbweaver spider</name>
    <name type="synonym">Epeira ventricosa</name>
    <dbReference type="NCBI Taxonomy" id="182803"/>
    <lineage>
        <taxon>Eukaryota</taxon>
        <taxon>Metazoa</taxon>
        <taxon>Ecdysozoa</taxon>
        <taxon>Arthropoda</taxon>
        <taxon>Chelicerata</taxon>
        <taxon>Arachnida</taxon>
        <taxon>Araneae</taxon>
        <taxon>Araneomorphae</taxon>
        <taxon>Entelegynae</taxon>
        <taxon>Araneoidea</taxon>
        <taxon>Araneidae</taxon>
        <taxon>Araneus</taxon>
    </lineage>
</organism>
<feature type="domain" description="CCHC-type" evidence="10">
    <location>
        <begin position="340"/>
        <end position="355"/>
    </location>
</feature>
<sequence>MEDYDDILSDHSGNEEAYYSDRVDSDIEAELYGLIHHDTQDNSISLQDKSDSVEIKSVSLQGKSGPTENNSILPQNSWGLTDDNSVLPLTNSVASEDTVKSTKNQKNSVKKNNQNYSTPVTTNHANFFSSDVIVNNNLYFSFESPVRKQKIQHNRVQNENSKINAIPTPAKRKSDVVSEILGNLQLKKNIKSMQSQNSVSKQKKNNPGRSSIMTEAESFVEIVDDSSDSDSDNSIMFLEPDESNLETNITKETVVLSSDSEDSDSSMEKSFSQACQRKQTGISNADISPNNKDLWHINSEDKFRTRKQSNRYHDNAVITCSKCQLKGHSAKFCSVPKSMKCFFCGDYHSGMNCKNKICTKCFQQGHDRRRCYIRFIDTCELCRMRGHSERNCPDLWRRYHLTVSH</sequence>
<dbReference type="EMBL" id="BGPR01011871">
    <property type="protein sequence ID" value="GBN53383.1"/>
    <property type="molecule type" value="Genomic_DNA"/>
</dbReference>
<keyword evidence="3" id="KW-0677">Repeat</keyword>
<feature type="region of interest" description="Disordered" evidence="9">
    <location>
        <begin position="95"/>
        <end position="117"/>
    </location>
</feature>
<dbReference type="GO" id="GO:0003723">
    <property type="term" value="F:RNA binding"/>
    <property type="evidence" value="ECO:0007669"/>
    <property type="project" value="TreeGrafter"/>
</dbReference>
<comment type="subcellular location">
    <subcellularLocation>
        <location evidence="1">Nucleus</location>
    </subcellularLocation>
</comment>
<dbReference type="Proteomes" id="UP000499080">
    <property type="component" value="Unassembled WGS sequence"/>
</dbReference>
<keyword evidence="4" id="KW-0863">Zinc-finger</keyword>
<keyword evidence="5" id="KW-0862">Zinc</keyword>
<evidence type="ECO:0000256" key="6">
    <source>
        <dbReference type="ARBA" id="ARBA00023242"/>
    </source>
</evidence>
<protein>
    <recommendedName>
        <fullName evidence="7">Zinc finger CCHC domain-containing protein 7</fullName>
    </recommendedName>
    <alternativeName>
        <fullName evidence="8">TRAMP-like complex RNA-binding factor ZCCHC7</fullName>
    </alternativeName>
</protein>
<evidence type="ECO:0000256" key="9">
    <source>
        <dbReference type="SAM" id="MobiDB-lite"/>
    </source>
</evidence>
<dbReference type="GO" id="GO:0071037">
    <property type="term" value="P:nuclear polyadenylation-dependent snRNA catabolic process"/>
    <property type="evidence" value="ECO:0007669"/>
    <property type="project" value="TreeGrafter"/>
</dbReference>
<dbReference type="GO" id="GO:0008270">
    <property type="term" value="F:zinc ion binding"/>
    <property type="evidence" value="ECO:0007669"/>
    <property type="project" value="UniProtKB-KW"/>
</dbReference>
<dbReference type="OrthoDB" id="7608935at2759"/>
<dbReference type="AlphaFoldDB" id="A0A4Y2PN58"/>
<dbReference type="InterPro" id="IPR001878">
    <property type="entry name" value="Znf_CCHC"/>
</dbReference>
<evidence type="ECO:0000256" key="7">
    <source>
        <dbReference type="ARBA" id="ARBA00041190"/>
    </source>
</evidence>
<dbReference type="Gene3D" id="4.10.60.10">
    <property type="entry name" value="Zinc finger, CCHC-type"/>
    <property type="match status" value="2"/>
</dbReference>
<feature type="domain" description="CCHC-type" evidence="10">
    <location>
        <begin position="378"/>
        <end position="394"/>
    </location>
</feature>
<evidence type="ECO:0000256" key="3">
    <source>
        <dbReference type="ARBA" id="ARBA00022737"/>
    </source>
</evidence>
<accession>A0A4Y2PN58</accession>
<reference evidence="11 13" key="1">
    <citation type="journal article" date="2019" name="Sci. Rep.">
        <title>Orb-weaving spider Araneus ventricosus genome elucidates the spidroin gene catalogue.</title>
        <authorList>
            <person name="Kono N."/>
            <person name="Nakamura H."/>
            <person name="Ohtoshi R."/>
            <person name="Moran D.A.P."/>
            <person name="Shinohara A."/>
            <person name="Yoshida Y."/>
            <person name="Fujiwara M."/>
            <person name="Mori M."/>
            <person name="Tomita M."/>
            <person name="Arakawa K."/>
        </authorList>
    </citation>
    <scope>NUCLEOTIDE SEQUENCE [LARGE SCALE GENOMIC DNA]</scope>
</reference>
<evidence type="ECO:0000313" key="12">
    <source>
        <dbReference type="EMBL" id="GBN53383.1"/>
    </source>
</evidence>